<dbReference type="SUPFAM" id="SSF51905">
    <property type="entry name" value="FAD/NAD(P)-binding domain"/>
    <property type="match status" value="1"/>
</dbReference>
<evidence type="ECO:0000313" key="3">
    <source>
        <dbReference type="EMBL" id="AYQ73741.1"/>
    </source>
</evidence>
<gene>
    <name evidence="3" type="ORF">EAV92_14855</name>
</gene>
<dbReference type="InterPro" id="IPR006076">
    <property type="entry name" value="FAD-dep_OxRdtase"/>
</dbReference>
<protein>
    <submittedName>
        <fullName evidence="3">FAD-binding oxidoreductase</fullName>
    </submittedName>
</protein>
<reference evidence="3 4" key="1">
    <citation type="submission" date="2018-10" db="EMBL/GenBank/DDBJ databases">
        <title>Genome Sequence of Cohnella sp.</title>
        <authorList>
            <person name="Srinivasan S."/>
            <person name="Kim M.K."/>
        </authorList>
    </citation>
    <scope>NUCLEOTIDE SEQUENCE [LARGE SCALE GENOMIC DNA]</scope>
    <source>
        <strain evidence="3 4">18JY8-7</strain>
    </source>
</reference>
<feature type="region of interest" description="Disordered" evidence="1">
    <location>
        <begin position="406"/>
        <end position="440"/>
    </location>
</feature>
<feature type="compositionally biased region" description="Low complexity" evidence="1">
    <location>
        <begin position="411"/>
        <end position="433"/>
    </location>
</feature>
<dbReference type="PANTHER" id="PTHR13847">
    <property type="entry name" value="SARCOSINE DEHYDROGENASE-RELATED"/>
    <property type="match status" value="1"/>
</dbReference>
<dbReference type="EMBL" id="CP033433">
    <property type="protein sequence ID" value="AYQ73741.1"/>
    <property type="molecule type" value="Genomic_DNA"/>
</dbReference>
<dbReference type="Proteomes" id="UP000269097">
    <property type="component" value="Chromosome"/>
</dbReference>
<name>A0A3G3K0S9_9BACL</name>
<evidence type="ECO:0000256" key="1">
    <source>
        <dbReference type="SAM" id="MobiDB-lite"/>
    </source>
</evidence>
<accession>A0A3G3K0S9</accession>
<proteinExistence type="predicted"/>
<dbReference type="KEGG" id="coh:EAV92_14855"/>
<dbReference type="PANTHER" id="PTHR13847:SF201">
    <property type="entry name" value="PUTATIBE OXIDOREDUCTASE"/>
    <property type="match status" value="1"/>
</dbReference>
<evidence type="ECO:0000313" key="4">
    <source>
        <dbReference type="Proteomes" id="UP000269097"/>
    </source>
</evidence>
<keyword evidence="4" id="KW-1185">Reference proteome</keyword>
<dbReference type="AlphaFoldDB" id="A0A3G3K0S9"/>
<evidence type="ECO:0000259" key="2">
    <source>
        <dbReference type="Pfam" id="PF01266"/>
    </source>
</evidence>
<dbReference type="GO" id="GO:0005737">
    <property type="term" value="C:cytoplasm"/>
    <property type="evidence" value="ECO:0007669"/>
    <property type="project" value="TreeGrafter"/>
</dbReference>
<dbReference type="Pfam" id="PF01266">
    <property type="entry name" value="DAO"/>
    <property type="match status" value="1"/>
</dbReference>
<sequence length="440" mass="47514">MGEDNAMTHARQPRHLHDGTLYWPKTMSTAPSYPVLKQRISTEVAIVGGGITGAICAAVLARHGVPAVLIEGQHIASGSTAANTGLVQFANDVMLSDLIDRIGENDAVRFYQACRKAVVALAQLSADTGEDIGYYTRSSLYCASCEDDVAKLIREYSMLRKHDFPVTWGIPSKVGGEFAKVKAGGLVTHGDAEMNPVRMAHALVSYAAKRGVQVFENTGVLEVGRLNGKFTVLCAEGEIVAEHVVKATGYLPGIVTQAASSAPILKRTYALVTPPGQIPEEWPEHYMMWETARPYLYFRTTPDGRILAGGSDEAMPDTGCDAKILQDRTEGLLAQLRELFPRQDWTAEHAWCGMFGESADDLPMIGEHAEQPGIFHALGVGGNGTVYSMIAASMLRDRILGRDNPLTPLLSPSRNQQSGSSSISPYWPSSSTQPSTSMFA</sequence>
<dbReference type="Gene3D" id="3.50.50.60">
    <property type="entry name" value="FAD/NAD(P)-binding domain"/>
    <property type="match status" value="1"/>
</dbReference>
<dbReference type="InterPro" id="IPR036188">
    <property type="entry name" value="FAD/NAD-bd_sf"/>
</dbReference>
<dbReference type="Gene3D" id="3.30.9.10">
    <property type="entry name" value="D-Amino Acid Oxidase, subunit A, domain 2"/>
    <property type="match status" value="1"/>
</dbReference>
<organism evidence="3 4">
    <name type="scientific">Cohnella candidum</name>
    <dbReference type="NCBI Taxonomy" id="2674991"/>
    <lineage>
        <taxon>Bacteria</taxon>
        <taxon>Bacillati</taxon>
        <taxon>Bacillota</taxon>
        <taxon>Bacilli</taxon>
        <taxon>Bacillales</taxon>
        <taxon>Paenibacillaceae</taxon>
        <taxon>Cohnella</taxon>
    </lineage>
</organism>
<feature type="domain" description="FAD dependent oxidoreductase" evidence="2">
    <location>
        <begin position="44"/>
        <end position="397"/>
    </location>
</feature>